<dbReference type="InterPro" id="IPR011990">
    <property type="entry name" value="TPR-like_helical_dom_sf"/>
</dbReference>
<sequence length="1471" mass="162544">MTDPTEHAQQVTLESELLRDGVDSVVVEALSKWQRDKETSIAFDRWLTQGMSGAKVASVVLSGPEFSGRLIMKVCPPGSRTAGEPSRHRKALEEGPKLFAETHLVGQPIEPVHVPGGAKVMFQEVAGGSLQAMRLLSAWHGRQLPELAGAVASSVLEDWNPRPSDMPRKLVADYLRSHLGTLTAKGGLGATLAGQLTYNPDDGSTPLWITLPVGEVVPNVVAWLEKPEWPGLNPDHVMSIVGRAHGDLHGDNILLPVGSKPPEEAYRLIDLSAYEVDAPLSRDLAHLTLSLIIRDLVGLTEVQRVALAAFLVDPELDSGIALQVAGLCNLANDIAQAGEKYAEGLAMADDWRDLYTLSLIANALLFATREQTVAPRERAWCYELACTALGRLFAQRGLQPPTDQAPDYGFAANSVGDWDISEAVEQLSAACERWSARRTVIAVVDSSSLSTAACKKFTRLGWSVVVELNPATDTDGGWLHASAESNGIPRLRLPGQDLLFGDHSTTWIAAAGLSNVNPVSPCEGLRQWRSAYLPFVRKSLDVLSRYSTRPVTVVCLGEGSSAERAVIEECLDVFEERVKIVMVSATGPGAIVEYDPQLIHANPSDLLAALPDQPVSPIRGRTPRIPAKDGPTDIPKDLLARFEDTTTLLHSEVGAESEGGEFEVGAFYRGRPISWFELDSHLDLPRAVTGDFVQQVRAALEQRDTLRVMLAHSPGAGGTTIARRVAWTLKDDFPTIVARAVQDDVILADLVSDLAKITGKPVLLALELVAEATLDRLYDMLRASGVPTVLLITARRTTLGRTHDAVPQGRGEVVRTVQPQLGLRVGPMRRGTDRREMAQHFANLAPDRADALFALAGEDSHLSVPFFYALTAFVEDFEGLSGYVEQFVTGINSTDREVLVLLALAHRFSGVPVPEELFAGLLGVPSSHQIELRRHVDERLLGLLVEESQGMWRLSHSLVAEEVLRQLLVPPAVSRSRGEWTAALPQWCLRLITHAGEVFRNRLPRDLKILLDRLFTIRDAREPVELHNNTSAYTELLQQLSAPGRKEVLHALVKTFPEESHYWGHYGRLLSYDSRDFVSALKAVDQAISIAPSDPLLHHMRGVVFRNETRSFIEDSRDAKGDPREKERTILKLVESARSSFQQVSKLDDSNEYGHITLAQMCIRVIEFGYSISGAGTYSGFLARPSAGGYRDLLGDAEEALDAALEIRGSDRISRVAAEAEVELLKVYDDYQALLQGWRNLLDRPGIYKPSVRRRLARVYRQRHGSWQKANPRDIKQAVELLNDNLMDNPRDFASLREWLQAARFLPASLDWAADYVTTWARAEPFSREALFYDYVLAGLRVLDGQDSAMPEYRRKLQLCRERTANFGNRRFNYEWLGQGSELGRLVAHDNLREWNRRENAPAPSYLTRLEGRVERIAGPASGVIDFGRGIHAFCVPRRANLVRGIHENRSVTGLLAFRYDGPEAWAVELS</sequence>
<name>A0ABV4ZHD2_9ACTN</name>
<evidence type="ECO:0000313" key="2">
    <source>
        <dbReference type="Proteomes" id="UP001577267"/>
    </source>
</evidence>
<dbReference type="EMBL" id="JBHGBT010000002">
    <property type="protein sequence ID" value="MFB4193332.1"/>
    <property type="molecule type" value="Genomic_DNA"/>
</dbReference>
<evidence type="ECO:0008006" key="3">
    <source>
        <dbReference type="Google" id="ProtNLM"/>
    </source>
</evidence>
<protein>
    <recommendedName>
        <fullName evidence="3">Aminoglycoside phosphotransferase domain-containing protein</fullName>
    </recommendedName>
</protein>
<proteinExistence type="predicted"/>
<dbReference type="Proteomes" id="UP001577267">
    <property type="component" value="Unassembled WGS sequence"/>
</dbReference>
<dbReference type="RefSeq" id="WP_375061372.1">
    <property type="nucleotide sequence ID" value="NZ_JBHGBT010000002.1"/>
</dbReference>
<organism evidence="1 2">
    <name type="scientific">Streptomyces carpaticus</name>
    <dbReference type="NCBI Taxonomy" id="285558"/>
    <lineage>
        <taxon>Bacteria</taxon>
        <taxon>Bacillati</taxon>
        <taxon>Actinomycetota</taxon>
        <taxon>Actinomycetes</taxon>
        <taxon>Kitasatosporales</taxon>
        <taxon>Streptomycetaceae</taxon>
        <taxon>Streptomyces</taxon>
    </lineage>
</organism>
<evidence type="ECO:0000313" key="1">
    <source>
        <dbReference type="EMBL" id="MFB4193332.1"/>
    </source>
</evidence>
<reference evidence="1 2" key="1">
    <citation type="submission" date="2024-09" db="EMBL/GenBank/DDBJ databases">
        <title>Draft genome sequence of multifaceted antimicrobials producing Streptomyces sp. strain FH1.</title>
        <authorList>
            <person name="Hassan F."/>
            <person name="Ali H."/>
            <person name="Hassan N."/>
            <person name="Nawaz A."/>
        </authorList>
    </citation>
    <scope>NUCLEOTIDE SEQUENCE [LARGE SCALE GENOMIC DNA]</scope>
    <source>
        <strain evidence="1 2">FH1</strain>
    </source>
</reference>
<dbReference type="PANTHER" id="PTHR16155:SF19">
    <property type="entry name" value="DED DOMAIN-CONTAINING PROTEIN"/>
    <property type="match status" value="1"/>
</dbReference>
<dbReference type="PANTHER" id="PTHR16155">
    <property type="entry name" value="DED DOMAIN-CONTAINING PROTEIN"/>
    <property type="match status" value="1"/>
</dbReference>
<gene>
    <name evidence="1" type="ORF">ACE11A_03040</name>
</gene>
<comment type="caution">
    <text evidence="1">The sequence shown here is derived from an EMBL/GenBank/DDBJ whole genome shotgun (WGS) entry which is preliminary data.</text>
</comment>
<dbReference type="Gene3D" id="1.25.40.10">
    <property type="entry name" value="Tetratricopeptide repeat domain"/>
    <property type="match status" value="1"/>
</dbReference>
<accession>A0ABV4ZHD2</accession>
<keyword evidence="2" id="KW-1185">Reference proteome</keyword>